<evidence type="ECO:0000256" key="3">
    <source>
        <dbReference type="ARBA" id="ARBA00022630"/>
    </source>
</evidence>
<evidence type="ECO:0000313" key="6">
    <source>
        <dbReference type="EMBL" id="RCW65897.1"/>
    </source>
</evidence>
<dbReference type="InterPro" id="IPR036188">
    <property type="entry name" value="FAD/NAD-bd_sf"/>
</dbReference>
<sequence>MSLYSHCLNIRLERGVLVNMKTDFDVIVVGGGPAGLYASTVLQKGIPTQNKSEKLRVALFDQGNLGGLAKFGYITFSKRWSFSGSKIISALYKEIVEAGVNIHDNTPITSVKYDEISDVVNVSSNDKVYTSKYVIITSGIFPNPEAMLHKNILLGLHTPEKMLNDIKRKDWKSVLIYGSDNNAINKLKQNLASLDKSIEYGTKLQNLHLESNYWEQGKHKLPGIYKSTFEKWDGMLIDYNAYKVINGTTSLIELDNAVKTEQGYILTNHFGKTNCERIYAAGNVANVISGVLIALSSALTAALTVGRLFNDRVISEPTGRFPWFPREFSWEESWLPYLEDQEELTSFGNSGEYKKRKASKLK</sequence>
<dbReference type="EMBL" id="QPJJ01000010">
    <property type="protein sequence ID" value="RCW65897.1"/>
    <property type="molecule type" value="Genomic_DNA"/>
</dbReference>
<dbReference type="PANTHER" id="PTHR48105">
    <property type="entry name" value="THIOREDOXIN REDUCTASE 1-RELATED-RELATED"/>
    <property type="match status" value="1"/>
</dbReference>
<dbReference type="PRINTS" id="PR00368">
    <property type="entry name" value="FADPNR"/>
</dbReference>
<keyword evidence="4" id="KW-0560">Oxidoreductase</keyword>
<accession>A0A368XHD7</accession>
<comment type="subunit">
    <text evidence="2">Homodimer.</text>
</comment>
<reference evidence="6 7" key="1">
    <citation type="submission" date="2018-07" db="EMBL/GenBank/DDBJ databases">
        <title>Genomic Encyclopedia of Type Strains, Phase IV (KMG-IV): sequencing the most valuable type-strain genomes for metagenomic binning, comparative biology and taxonomic classification.</title>
        <authorList>
            <person name="Goeker M."/>
        </authorList>
    </citation>
    <scope>NUCLEOTIDE SEQUENCE [LARGE SCALE GENOMIC DNA]</scope>
    <source>
        <strain evidence="6 7">DSM 27696</strain>
    </source>
</reference>
<dbReference type="SUPFAM" id="SSF51905">
    <property type="entry name" value="FAD/NAD(P)-binding domain"/>
    <property type="match status" value="1"/>
</dbReference>
<keyword evidence="3" id="KW-0285">Flavoprotein</keyword>
<comment type="caution">
    <text evidence="6">The sequence shown here is derived from an EMBL/GenBank/DDBJ whole genome shotgun (WGS) entry which is preliminary data.</text>
</comment>
<comment type="cofactor">
    <cofactor evidence="1">
        <name>FAD</name>
        <dbReference type="ChEBI" id="CHEBI:57692"/>
    </cofactor>
</comment>
<dbReference type="PRINTS" id="PR00469">
    <property type="entry name" value="PNDRDTASEII"/>
</dbReference>
<evidence type="ECO:0000256" key="2">
    <source>
        <dbReference type="ARBA" id="ARBA00011738"/>
    </source>
</evidence>
<dbReference type="Gene3D" id="3.50.50.60">
    <property type="entry name" value="FAD/NAD(P)-binding domain"/>
    <property type="match status" value="2"/>
</dbReference>
<evidence type="ECO:0000259" key="5">
    <source>
        <dbReference type="Pfam" id="PF07992"/>
    </source>
</evidence>
<name>A0A368XHD7_9BACI</name>
<evidence type="ECO:0000313" key="7">
    <source>
        <dbReference type="Proteomes" id="UP000252585"/>
    </source>
</evidence>
<gene>
    <name evidence="6" type="ORF">DFR57_110115</name>
</gene>
<dbReference type="OrthoDB" id="9762921at2"/>
<proteinExistence type="predicted"/>
<dbReference type="GO" id="GO:0016491">
    <property type="term" value="F:oxidoreductase activity"/>
    <property type="evidence" value="ECO:0007669"/>
    <property type="project" value="UniProtKB-KW"/>
</dbReference>
<dbReference type="InterPro" id="IPR050097">
    <property type="entry name" value="Ferredoxin-NADP_redctase_2"/>
</dbReference>
<keyword evidence="7" id="KW-1185">Reference proteome</keyword>
<dbReference type="AlphaFoldDB" id="A0A368XHD7"/>
<dbReference type="InterPro" id="IPR023753">
    <property type="entry name" value="FAD/NAD-binding_dom"/>
</dbReference>
<protein>
    <submittedName>
        <fullName evidence="6">Thioredoxin reductase</fullName>
    </submittedName>
</protein>
<feature type="domain" description="FAD/NAD(P)-binding" evidence="5">
    <location>
        <begin position="24"/>
        <end position="144"/>
    </location>
</feature>
<evidence type="ECO:0000256" key="1">
    <source>
        <dbReference type="ARBA" id="ARBA00001974"/>
    </source>
</evidence>
<organism evidence="6 7">
    <name type="scientific">Saliterribacillus persicus</name>
    <dbReference type="NCBI Taxonomy" id="930114"/>
    <lineage>
        <taxon>Bacteria</taxon>
        <taxon>Bacillati</taxon>
        <taxon>Bacillota</taxon>
        <taxon>Bacilli</taxon>
        <taxon>Bacillales</taxon>
        <taxon>Bacillaceae</taxon>
        <taxon>Saliterribacillus</taxon>
    </lineage>
</organism>
<dbReference type="Proteomes" id="UP000252585">
    <property type="component" value="Unassembled WGS sequence"/>
</dbReference>
<evidence type="ECO:0000256" key="4">
    <source>
        <dbReference type="ARBA" id="ARBA00023002"/>
    </source>
</evidence>
<dbReference type="Pfam" id="PF07992">
    <property type="entry name" value="Pyr_redox_2"/>
    <property type="match status" value="1"/>
</dbReference>